<feature type="compositionally biased region" description="Gly residues" evidence="1">
    <location>
        <begin position="97"/>
        <end position="106"/>
    </location>
</feature>
<accession>A0A8C4YE59</accession>
<name>A0A8C4YE59_9SAUR</name>
<organism evidence="2 3">
    <name type="scientific">Gopherus evgoodei</name>
    <name type="common">Goodes thornscrub tortoise</name>
    <dbReference type="NCBI Taxonomy" id="1825980"/>
    <lineage>
        <taxon>Eukaryota</taxon>
        <taxon>Metazoa</taxon>
        <taxon>Chordata</taxon>
        <taxon>Craniata</taxon>
        <taxon>Vertebrata</taxon>
        <taxon>Euteleostomi</taxon>
        <taxon>Archelosauria</taxon>
        <taxon>Testudinata</taxon>
        <taxon>Testudines</taxon>
        <taxon>Cryptodira</taxon>
        <taxon>Durocryptodira</taxon>
        <taxon>Testudinoidea</taxon>
        <taxon>Testudinidae</taxon>
        <taxon>Gopherus</taxon>
    </lineage>
</organism>
<evidence type="ECO:0000313" key="3">
    <source>
        <dbReference type="Proteomes" id="UP000694390"/>
    </source>
</evidence>
<feature type="region of interest" description="Disordered" evidence="1">
    <location>
        <begin position="68"/>
        <end position="106"/>
    </location>
</feature>
<dbReference type="Ensembl" id="ENSGEVT00005025361.1">
    <property type="protein sequence ID" value="ENSGEVP00005024122.1"/>
    <property type="gene ID" value="ENSGEVG00005017127.1"/>
</dbReference>
<proteinExistence type="predicted"/>
<reference evidence="2" key="2">
    <citation type="submission" date="2025-09" db="UniProtKB">
        <authorList>
            <consortium name="Ensembl"/>
        </authorList>
    </citation>
    <scope>IDENTIFICATION</scope>
</reference>
<dbReference type="GeneTree" id="ENSGT01000000216338"/>
<keyword evidence="3" id="KW-1185">Reference proteome</keyword>
<evidence type="ECO:0000256" key="1">
    <source>
        <dbReference type="SAM" id="MobiDB-lite"/>
    </source>
</evidence>
<sequence length="106" mass="10886">MAPLLCPQAGPSLAPLTSLGSREMKSLWNCGSITCIMYLIWEGSQRSMSSSSASSFSGPLHLWAGQRVAERAPGRGASENGGQWPRLHSGSVTEGPLGRGGGSAGG</sequence>
<dbReference type="Proteomes" id="UP000694390">
    <property type="component" value="Unassembled WGS sequence"/>
</dbReference>
<dbReference type="AlphaFoldDB" id="A0A8C4YE59"/>
<evidence type="ECO:0000313" key="2">
    <source>
        <dbReference type="Ensembl" id="ENSGEVP00005024122.1"/>
    </source>
</evidence>
<reference evidence="2" key="1">
    <citation type="submission" date="2025-08" db="UniProtKB">
        <authorList>
            <consortium name="Ensembl"/>
        </authorList>
    </citation>
    <scope>IDENTIFICATION</scope>
</reference>
<dbReference type="OrthoDB" id="9905785at2759"/>
<protein>
    <submittedName>
        <fullName evidence="2">Uncharacterized protein</fullName>
    </submittedName>
</protein>